<organism evidence="1 2">
    <name type="scientific">Rhynchophorus ferrugineus</name>
    <name type="common">Red palm weevil</name>
    <name type="synonym">Curculio ferrugineus</name>
    <dbReference type="NCBI Taxonomy" id="354439"/>
    <lineage>
        <taxon>Eukaryota</taxon>
        <taxon>Metazoa</taxon>
        <taxon>Ecdysozoa</taxon>
        <taxon>Arthropoda</taxon>
        <taxon>Hexapoda</taxon>
        <taxon>Insecta</taxon>
        <taxon>Pterygota</taxon>
        <taxon>Neoptera</taxon>
        <taxon>Endopterygota</taxon>
        <taxon>Coleoptera</taxon>
        <taxon>Polyphaga</taxon>
        <taxon>Cucujiformia</taxon>
        <taxon>Curculionidae</taxon>
        <taxon>Dryophthorinae</taxon>
        <taxon>Rhynchophorus</taxon>
    </lineage>
</organism>
<dbReference type="EMBL" id="JAACXV010014140">
    <property type="protein sequence ID" value="KAF7270080.1"/>
    <property type="molecule type" value="Genomic_DNA"/>
</dbReference>
<accession>A0A834HX23</accession>
<reference evidence="1" key="1">
    <citation type="submission" date="2020-08" db="EMBL/GenBank/DDBJ databases">
        <title>Genome sequencing and assembly of the red palm weevil Rhynchophorus ferrugineus.</title>
        <authorList>
            <person name="Dias G.B."/>
            <person name="Bergman C.M."/>
            <person name="Manee M."/>
        </authorList>
    </citation>
    <scope>NUCLEOTIDE SEQUENCE</scope>
    <source>
        <strain evidence="1">AA-2017</strain>
        <tissue evidence="1">Whole larva</tissue>
    </source>
</reference>
<gene>
    <name evidence="1" type="ORF">GWI33_016938</name>
</gene>
<dbReference type="Proteomes" id="UP000625711">
    <property type="component" value="Unassembled WGS sequence"/>
</dbReference>
<proteinExistence type="predicted"/>
<comment type="caution">
    <text evidence="1">The sequence shown here is derived from an EMBL/GenBank/DDBJ whole genome shotgun (WGS) entry which is preliminary data.</text>
</comment>
<sequence>MERLYFRSFYEPSFYPCNELGVVVLSPLFRSSPAADRRRTPPLIQVTADVFYSLGRSANDFFEYQFGEILRSKNEKENVKLDEGWIAPDEWGQNRC</sequence>
<keyword evidence="2" id="KW-1185">Reference proteome</keyword>
<evidence type="ECO:0000313" key="2">
    <source>
        <dbReference type="Proteomes" id="UP000625711"/>
    </source>
</evidence>
<name>A0A834HX23_RHYFE</name>
<dbReference type="AlphaFoldDB" id="A0A834HX23"/>
<evidence type="ECO:0000313" key="1">
    <source>
        <dbReference type="EMBL" id="KAF7270080.1"/>
    </source>
</evidence>
<protein>
    <submittedName>
        <fullName evidence="1">Uncharacterized protein</fullName>
    </submittedName>
</protein>